<dbReference type="Proteomes" id="UP000239785">
    <property type="component" value="Unassembled WGS sequence"/>
</dbReference>
<gene>
    <name evidence="1" type="ORF">MCORR_v1c05240</name>
</gene>
<dbReference type="Pfam" id="PF12686">
    <property type="entry name" value="DUF3800"/>
    <property type="match status" value="1"/>
</dbReference>
<proteinExistence type="predicted"/>
<sequence length="284" mass="33338">MKKYISFYLDESGSPSSAFFTVGGFFVYSTDYSTINSIKLKIKSNILKTEKSIKEFRKDVEIFKDQFLIGNDDVIHKEVKWSRLTTDNKEFLLHNLKNFGQQNISITSNLKKWISRDGKKANIDLVYNIMVSYLIERALISLRVGNNEDIDIKVFIDQRKLTPNIKNQKDLKLESLEGYISTTWFKEQKFVNSKIKIVQLDSYTNPTIRYSDYYAGLINSMCRFLSINHSKEWDNKIDQMFEKAHRKFKCKCLSTIKNQCDAIESLVTECVLKQIEDFEWNINK</sequence>
<reference evidence="1 2" key="1">
    <citation type="submission" date="2017-11" db="EMBL/GenBank/DDBJ databases">
        <title>Genome sequence of Mesoplasma corruscae ELCA-2 (ATCC 49579).</title>
        <authorList>
            <person name="Lo W.-S."/>
            <person name="Kuo C.-H."/>
        </authorList>
    </citation>
    <scope>NUCLEOTIDE SEQUENCE [LARGE SCALE GENOMIC DNA]</scope>
    <source>
        <strain evidence="1 2">ELCA-2</strain>
    </source>
</reference>
<evidence type="ECO:0008006" key="3">
    <source>
        <dbReference type="Google" id="ProtNLM"/>
    </source>
</evidence>
<dbReference type="AlphaFoldDB" id="A0A2S5RFY3"/>
<evidence type="ECO:0000313" key="1">
    <source>
        <dbReference type="EMBL" id="PPE06220.1"/>
    </source>
</evidence>
<evidence type="ECO:0000313" key="2">
    <source>
        <dbReference type="Proteomes" id="UP000239785"/>
    </source>
</evidence>
<dbReference type="InterPro" id="IPR024524">
    <property type="entry name" value="DUF3800"/>
</dbReference>
<dbReference type="RefSeq" id="WP_104208062.1">
    <property type="nucleotide sequence ID" value="NZ_PHNF01000002.1"/>
</dbReference>
<dbReference type="OrthoDB" id="398702at2"/>
<accession>A0A2S5RFY3</accession>
<keyword evidence="2" id="KW-1185">Reference proteome</keyword>
<comment type="caution">
    <text evidence="1">The sequence shown here is derived from an EMBL/GenBank/DDBJ whole genome shotgun (WGS) entry which is preliminary data.</text>
</comment>
<protein>
    <recommendedName>
        <fullName evidence="3">DUF3800 domain-containing protein</fullName>
    </recommendedName>
</protein>
<dbReference type="EMBL" id="PHNF01000002">
    <property type="protein sequence ID" value="PPE06220.1"/>
    <property type="molecule type" value="Genomic_DNA"/>
</dbReference>
<organism evidence="1 2">
    <name type="scientific">Mesoplasma corruscae</name>
    <dbReference type="NCBI Taxonomy" id="216874"/>
    <lineage>
        <taxon>Bacteria</taxon>
        <taxon>Bacillati</taxon>
        <taxon>Mycoplasmatota</taxon>
        <taxon>Mollicutes</taxon>
        <taxon>Entomoplasmatales</taxon>
        <taxon>Entomoplasmataceae</taxon>
        <taxon>Mesoplasma</taxon>
    </lineage>
</organism>
<name>A0A2S5RFY3_9MOLU</name>